<protein>
    <recommendedName>
        <fullName evidence="4">MSHA biogenesis protein MshI</fullName>
    </recommendedName>
</protein>
<gene>
    <name evidence="2" type="ORF">NYR02_15635</name>
</gene>
<evidence type="ECO:0000313" key="3">
    <source>
        <dbReference type="Proteomes" id="UP001147830"/>
    </source>
</evidence>
<keyword evidence="1" id="KW-0472">Membrane</keyword>
<name>A0A9X3ASI3_9GAMM</name>
<evidence type="ECO:0008006" key="4">
    <source>
        <dbReference type="Google" id="ProtNLM"/>
    </source>
</evidence>
<evidence type="ECO:0000313" key="2">
    <source>
        <dbReference type="EMBL" id="MCT7360455.1"/>
    </source>
</evidence>
<dbReference type="AlphaFoldDB" id="A0A9X3ASI3"/>
<reference evidence="2" key="2">
    <citation type="submission" date="2022-08" db="EMBL/GenBank/DDBJ databases">
        <authorList>
            <person name="Dong C."/>
        </authorList>
    </citation>
    <scope>NUCLEOTIDE SEQUENCE</scope>
    <source>
        <strain evidence="2">59MF3M-4</strain>
    </source>
</reference>
<proteinExistence type="predicted"/>
<dbReference type="RefSeq" id="WP_260977289.1">
    <property type="nucleotide sequence ID" value="NZ_JAOANI010000028.1"/>
</dbReference>
<organism evidence="2 3">
    <name type="scientific">Thalassolituus pacificus</name>
    <dbReference type="NCBI Taxonomy" id="2975440"/>
    <lineage>
        <taxon>Bacteria</taxon>
        <taxon>Pseudomonadati</taxon>
        <taxon>Pseudomonadota</taxon>
        <taxon>Gammaproteobacteria</taxon>
        <taxon>Oceanospirillales</taxon>
        <taxon>Oceanospirillaceae</taxon>
        <taxon>Thalassolituus</taxon>
    </lineage>
</organism>
<comment type="caution">
    <text evidence="2">The sequence shown here is derived from an EMBL/GenBank/DDBJ whole genome shotgun (WGS) entry which is preliminary data.</text>
</comment>
<sequence length="223" mass="25554">MTWQIQQRVNFYLEEFRPPVLPQPVRRLLLQLGLSTLLMLLAALALLGYWQWLGSTQQQTELLTHSLTQQLEDEMARHPPLVVDSGLQQQLAEARRQLSNSQKILLYLGREQLQQSQSFTPLIAQLGEQQVSGVWLQRFSVRDGGQQIRLQGFVDEPSKLSRYVVELLQRSAYAGKSFSQIDVQRSEQRWLSFVLDTEVVSAEVPTSAGQRSEQHQASRGERL</sequence>
<dbReference type="Proteomes" id="UP001147830">
    <property type="component" value="Unassembled WGS sequence"/>
</dbReference>
<evidence type="ECO:0000256" key="1">
    <source>
        <dbReference type="SAM" id="Phobius"/>
    </source>
</evidence>
<dbReference type="EMBL" id="JAOANI010000028">
    <property type="protein sequence ID" value="MCT7360455.1"/>
    <property type="molecule type" value="Genomic_DNA"/>
</dbReference>
<feature type="transmembrane region" description="Helical" evidence="1">
    <location>
        <begin position="28"/>
        <end position="50"/>
    </location>
</feature>
<accession>A0A9X3ASI3</accession>
<reference evidence="2" key="1">
    <citation type="journal article" date="2022" name="Front. Microbiol.">
        <title>Genome-based taxonomic rearrangement of Oceanobacter-related bacteria including the description of Thalassolituus hydrocarbonoclasticus sp. nov. and Thalassolituus pacificus sp. nov. and emended description of the genus Thalassolituus.</title>
        <authorList>
            <person name="Dong C."/>
            <person name="Wei L."/>
            <person name="Wang J."/>
            <person name="Lai Q."/>
            <person name="Huang Z."/>
            <person name="Shao Z."/>
        </authorList>
    </citation>
    <scope>NUCLEOTIDE SEQUENCE</scope>
    <source>
        <strain evidence="2">59MF3M-4</strain>
    </source>
</reference>
<keyword evidence="3" id="KW-1185">Reference proteome</keyword>
<keyword evidence="1" id="KW-0812">Transmembrane</keyword>
<keyword evidence="1" id="KW-1133">Transmembrane helix</keyword>